<dbReference type="InterPro" id="IPR002182">
    <property type="entry name" value="NB-ARC"/>
</dbReference>
<dbReference type="EMBL" id="OV696686">
    <property type="protein sequence ID" value="CAH1233616.1"/>
    <property type="molecule type" value="Genomic_DNA"/>
</dbReference>
<evidence type="ECO:0000313" key="3">
    <source>
        <dbReference type="Proteomes" id="UP000838412"/>
    </source>
</evidence>
<dbReference type="Pfam" id="PF00531">
    <property type="entry name" value="Death"/>
    <property type="match status" value="1"/>
</dbReference>
<feature type="domain" description="Death" evidence="1">
    <location>
        <begin position="12"/>
        <end position="95"/>
    </location>
</feature>
<evidence type="ECO:0000313" key="2">
    <source>
        <dbReference type="EMBL" id="CAH1233616.1"/>
    </source>
</evidence>
<dbReference type="SUPFAM" id="SSF52540">
    <property type="entry name" value="P-loop containing nucleoside triphosphate hydrolases"/>
    <property type="match status" value="1"/>
</dbReference>
<dbReference type="Gene3D" id="3.40.50.300">
    <property type="entry name" value="P-loop containing nucleotide triphosphate hydrolases"/>
    <property type="match status" value="1"/>
</dbReference>
<protein>
    <submittedName>
        <fullName evidence="2">Hypp799 protein</fullName>
    </submittedName>
</protein>
<gene>
    <name evidence="2" type="primary">Hypp799</name>
    <name evidence="2" type="ORF">BLAG_LOCUS2313</name>
</gene>
<dbReference type="Pfam" id="PF00931">
    <property type="entry name" value="NB-ARC"/>
    <property type="match status" value="1"/>
</dbReference>
<sequence length="947" mass="106980">MSKVQQGSYAGVREYFFFIKEKVSSDWKDLAFHLGFDQPDIDNIDGRNRDDKSRCMDLLEEWLKRNGERANIEVLMEALTKANLQSTIDGLKNNYPAVRRRYAIESTPLSVSDQHASPVMCSVHHQAFLHVLQKLERCFVKKDQPTDTALAHAVEQGCIIAQEDLEKKSTHVTVQGEDSTATNCNMAGPSTLNIHGTEQDIDTKDETEVFDPFEAISNIPDPLPANVFVGREKELNDLREGLQKEKCMVLSHSVAIKAHGGTGKTSLALQYAHSHKGEYPGGLFWVVATTNRLTSDFANLANVMDHEAATKLKKVEEKIKFVQKELQTREGWLLILDNADEESAHSQLEKLLPPRHQLKGGHIIITTRCSYVEGLQVAADIELPTLTETESIRFLQKRTGRQAEENSDNAAIKEIVKRFGGLPLLLEQAASYMNKKRCPFEEYLKAIEIRGNIPLDGPSHGTDRSKRVENTFTLNFHEMPQASRDIFNILAFCDPDEIPFEIFSVAWNSKSLGDEFVDDHEVQLKSALQGTDVDRAKLLELLEPIRRYSLVSLREKPCSSKGDGLYGAIHREVQRQARDSMAKGTYENVLLTLAKMLAAIFQYGESAYPQLQKDLLPHAKSCLYHIDKLTDTNGHFYVVAQMLLGLGQCESRLNLFVDADQHFDMCDRLLICHGPTEVGAKLYLEKGRLARRKEDFGRAVALLQNAYRSGVKLDRERGITSMSLTTAGIVEELANTFIDNKGYKEAVKWFKRCEEAFEDGATSDYHKAHFYGTYGKALAGLKEFGQAADMYEKAKALTQETDYRFPIYNTGCADMIAKKMEVKGAFNVSDLEKAKEMCELSDRIIREQNGPHHRYIAWNAGILAGVLRHLPGHEDSAITKLEEAEKIQRQAYGNKHEQLGNTLFQKGRILLQMDRVEEGTTCLKQARDMYRREHPQLQEISDLLSQK</sequence>
<dbReference type="PANTHER" id="PTHR46312:SF2">
    <property type="entry name" value="NUCLEOTIDE-BINDING OLIGOMERIZATION DOMAIN-CONTAINING PROTEIN 2-LIKE"/>
    <property type="match status" value="1"/>
</dbReference>
<dbReference type="InterPro" id="IPR011990">
    <property type="entry name" value="TPR-like_helical_dom_sf"/>
</dbReference>
<evidence type="ECO:0000259" key="1">
    <source>
        <dbReference type="PROSITE" id="PS50017"/>
    </source>
</evidence>
<name>A0A8J9YRE9_BRALA</name>
<organism evidence="2 3">
    <name type="scientific">Branchiostoma lanceolatum</name>
    <name type="common">Common lancelet</name>
    <name type="synonym">Amphioxus lanceolatum</name>
    <dbReference type="NCBI Taxonomy" id="7740"/>
    <lineage>
        <taxon>Eukaryota</taxon>
        <taxon>Metazoa</taxon>
        <taxon>Chordata</taxon>
        <taxon>Cephalochordata</taxon>
        <taxon>Leptocardii</taxon>
        <taxon>Amphioxiformes</taxon>
        <taxon>Branchiostomatidae</taxon>
        <taxon>Branchiostoma</taxon>
    </lineage>
</organism>
<dbReference type="FunFam" id="1.10.533.10:FF:000095">
    <property type="entry name" value="Predicted protein"/>
    <property type="match status" value="1"/>
</dbReference>
<dbReference type="GO" id="GO:0043531">
    <property type="term" value="F:ADP binding"/>
    <property type="evidence" value="ECO:0007669"/>
    <property type="project" value="InterPro"/>
</dbReference>
<dbReference type="SMART" id="SM00005">
    <property type="entry name" value="DEATH"/>
    <property type="match status" value="1"/>
</dbReference>
<accession>A0A8J9YRE9</accession>
<dbReference type="GO" id="GO:0007165">
    <property type="term" value="P:signal transduction"/>
    <property type="evidence" value="ECO:0007669"/>
    <property type="project" value="InterPro"/>
</dbReference>
<dbReference type="AlphaFoldDB" id="A0A8J9YRE9"/>
<dbReference type="Proteomes" id="UP000838412">
    <property type="component" value="Chromosome 1"/>
</dbReference>
<reference evidence="2" key="1">
    <citation type="submission" date="2022-01" db="EMBL/GenBank/DDBJ databases">
        <authorList>
            <person name="Braso-Vives M."/>
        </authorList>
    </citation>
    <scope>NUCLEOTIDE SEQUENCE</scope>
</reference>
<dbReference type="SUPFAM" id="SSF48452">
    <property type="entry name" value="TPR-like"/>
    <property type="match status" value="1"/>
</dbReference>
<dbReference type="CDD" id="cd01670">
    <property type="entry name" value="Death"/>
    <property type="match status" value="1"/>
</dbReference>
<dbReference type="PROSITE" id="PS50017">
    <property type="entry name" value="DEATH_DOMAIN"/>
    <property type="match status" value="1"/>
</dbReference>
<dbReference type="InterPro" id="IPR000488">
    <property type="entry name" value="Death_dom"/>
</dbReference>
<dbReference type="Gene3D" id="1.25.40.10">
    <property type="entry name" value="Tetratricopeptide repeat domain"/>
    <property type="match status" value="2"/>
</dbReference>
<proteinExistence type="predicted"/>
<dbReference type="PANTHER" id="PTHR46312">
    <property type="entry name" value="NACHT DOMAIN-CONTAINING PROTEIN"/>
    <property type="match status" value="1"/>
</dbReference>
<dbReference type="SUPFAM" id="SSF47986">
    <property type="entry name" value="DEATH domain"/>
    <property type="match status" value="1"/>
</dbReference>
<keyword evidence="3" id="KW-1185">Reference proteome</keyword>
<dbReference type="InterPro" id="IPR011029">
    <property type="entry name" value="DEATH-like_dom_sf"/>
</dbReference>
<dbReference type="OrthoDB" id="5986190at2759"/>
<dbReference type="InterPro" id="IPR027417">
    <property type="entry name" value="P-loop_NTPase"/>
</dbReference>
<dbReference type="Gene3D" id="1.10.533.10">
    <property type="entry name" value="Death Domain, Fas"/>
    <property type="match status" value="1"/>
</dbReference>